<evidence type="ECO:0000313" key="2">
    <source>
        <dbReference type="EMBL" id="AEQ20326.1"/>
    </source>
</evidence>
<dbReference type="AlphaFoldDB" id="G4WV74"/>
<feature type="region of interest" description="Disordered" evidence="1">
    <location>
        <begin position="69"/>
        <end position="115"/>
    </location>
</feature>
<proteinExistence type="predicted"/>
<reference evidence="2" key="2">
    <citation type="journal article" date="2011" name="J. Bacteriol.">
        <title>Long-chain N-acyl amino acid synthases are linked to the putative PEP-CTERM/exosortase protein-sorting system in Gram-negative bacteria.</title>
        <authorList>
            <person name="Craig J.W."/>
            <person name="Cherry M.A."/>
            <person name="Brady S.F."/>
        </authorList>
    </citation>
    <scope>NUCLEOTIDE SEQUENCE</scope>
</reference>
<protein>
    <submittedName>
        <fullName evidence="2">Uncharacterized protein</fullName>
    </submittedName>
</protein>
<feature type="compositionally biased region" description="Gly residues" evidence="1">
    <location>
        <begin position="80"/>
        <end position="94"/>
    </location>
</feature>
<reference evidence="2" key="1">
    <citation type="journal article" date="2010" name="Appl. Environ. Microbiol.">
        <title>Expanding small-molecule functional metagenomics through parallel screening of broad-host-range cosmid environmental DNA libraries in diverse proteobacteria.</title>
        <authorList>
            <person name="Craig J.W."/>
            <person name="Chang F.Y."/>
            <person name="Kim J.H."/>
            <person name="Obiajulu S.C."/>
            <person name="Brady S.F."/>
        </authorList>
    </citation>
    <scope>NUCLEOTIDE SEQUENCE</scope>
</reference>
<evidence type="ECO:0000256" key="1">
    <source>
        <dbReference type="SAM" id="MobiDB-lite"/>
    </source>
</evidence>
<organism evidence="2">
    <name type="scientific">uncultured bacterium EC5</name>
    <dbReference type="NCBI Taxonomy" id="672206"/>
    <lineage>
        <taxon>Bacteria</taxon>
        <taxon>environmental samples</taxon>
    </lineage>
</organism>
<dbReference type="EMBL" id="JF429406">
    <property type="protein sequence ID" value="AEQ20326.1"/>
    <property type="molecule type" value="Genomic_DNA"/>
</dbReference>
<sequence>MNYLHTDPDRPGLRKRSPATRQPILLLVSMLCTHLASCGGGGRRREWRWHQRRSCAEYRRGERVRLLSTQPGPQFHHFTDGGGDSSAGADGDGGVGHDRRVRHGQHQERSRQAFSAGTGLVLQNNSGDDPLAVPDHVQGLPELRALSLCTCCRHYPGTATGGTALLIRVQ</sequence>
<name>G4WV74_9BACT</name>
<accession>G4WV74</accession>